<keyword evidence="4 8" id="KW-0812">Transmembrane</keyword>
<feature type="repeat" description="Solcar" evidence="8">
    <location>
        <begin position="1"/>
        <end position="79"/>
    </location>
</feature>
<comment type="caution">
    <text evidence="10">The sequence shown here is derived from an EMBL/GenBank/DDBJ whole genome shotgun (WGS) entry which is preliminary data.</text>
</comment>
<evidence type="ECO:0000256" key="7">
    <source>
        <dbReference type="ARBA" id="ARBA00023136"/>
    </source>
</evidence>
<reference evidence="10" key="1">
    <citation type="submission" date="2022-12" db="EMBL/GenBank/DDBJ databases">
        <title>Draft genome assemblies for two species of Escallonia (Escalloniales).</title>
        <authorList>
            <person name="Chanderbali A."/>
            <person name="Dervinis C."/>
            <person name="Anghel I."/>
            <person name="Soltis D."/>
            <person name="Soltis P."/>
            <person name="Zapata F."/>
        </authorList>
    </citation>
    <scope>NUCLEOTIDE SEQUENCE</scope>
    <source>
        <strain evidence="10">UCBG64.0493</strain>
        <tissue evidence="10">Leaf</tissue>
    </source>
</reference>
<keyword evidence="3 9" id="KW-0813">Transport</keyword>
<dbReference type="Pfam" id="PF00153">
    <property type="entry name" value="Mito_carr"/>
    <property type="match status" value="2"/>
</dbReference>
<comment type="similarity">
    <text evidence="2 9">Belongs to the mitochondrial carrier (TC 2.A.29) family.</text>
</comment>
<evidence type="ECO:0000256" key="2">
    <source>
        <dbReference type="ARBA" id="ARBA00006375"/>
    </source>
</evidence>
<evidence type="ECO:0000256" key="9">
    <source>
        <dbReference type="RuleBase" id="RU000488"/>
    </source>
</evidence>
<comment type="subcellular location">
    <subcellularLocation>
        <location evidence="1">Membrane</location>
        <topology evidence="1">Multi-pass membrane protein</topology>
    </subcellularLocation>
</comment>
<protein>
    <recommendedName>
        <fullName evidence="12">Mitochondrial carrier protein</fullName>
    </recommendedName>
</protein>
<evidence type="ECO:0000313" key="11">
    <source>
        <dbReference type="Proteomes" id="UP001188597"/>
    </source>
</evidence>
<dbReference type="PANTHER" id="PTHR45667">
    <property type="entry name" value="S-ADENOSYLMETHIONINE MITOCHONDRIAL CARRIER PROTEIN"/>
    <property type="match status" value="1"/>
</dbReference>
<dbReference type="Proteomes" id="UP001188597">
    <property type="component" value="Unassembled WGS sequence"/>
</dbReference>
<evidence type="ECO:0008006" key="12">
    <source>
        <dbReference type="Google" id="ProtNLM"/>
    </source>
</evidence>
<dbReference type="InterPro" id="IPR023395">
    <property type="entry name" value="MCP_dom_sf"/>
</dbReference>
<dbReference type="GO" id="GO:0016020">
    <property type="term" value="C:membrane"/>
    <property type="evidence" value="ECO:0007669"/>
    <property type="project" value="UniProtKB-SubCell"/>
</dbReference>
<evidence type="ECO:0000313" key="10">
    <source>
        <dbReference type="EMBL" id="KAK3006348.1"/>
    </source>
</evidence>
<evidence type="ECO:0000256" key="5">
    <source>
        <dbReference type="ARBA" id="ARBA00022737"/>
    </source>
</evidence>
<keyword evidence="5" id="KW-0677">Repeat</keyword>
<accession>A0AA88VFX1</accession>
<gene>
    <name evidence="10" type="ORF">RJ639_017411</name>
</gene>
<dbReference type="AlphaFoldDB" id="A0AA88VFX1"/>
<sequence>VESVASLFSTFLGTVLRVPSEVIKQRLQSGIYDNLGEAVIGTWSQDGLRGFFRGTGATLCREVPFYVAGMGLFAESKKVVQKLLGRDLEPWETIMVGAISGGLIGVSTTPFDVIKTRMMTATQGQPVSMTMIAFSILSQEGPLGLFRGCVPRFFWIAPLGAMNLAGYELLRKAMDRNNEPSVQ</sequence>
<dbReference type="PROSITE" id="PS50920">
    <property type="entry name" value="SOLCAR"/>
    <property type="match status" value="2"/>
</dbReference>
<keyword evidence="11" id="KW-1185">Reference proteome</keyword>
<dbReference type="SUPFAM" id="SSF103506">
    <property type="entry name" value="Mitochondrial carrier"/>
    <property type="match status" value="1"/>
</dbReference>
<keyword evidence="6" id="KW-1133">Transmembrane helix</keyword>
<organism evidence="10 11">
    <name type="scientific">Escallonia herrerae</name>
    <dbReference type="NCBI Taxonomy" id="1293975"/>
    <lineage>
        <taxon>Eukaryota</taxon>
        <taxon>Viridiplantae</taxon>
        <taxon>Streptophyta</taxon>
        <taxon>Embryophyta</taxon>
        <taxon>Tracheophyta</taxon>
        <taxon>Spermatophyta</taxon>
        <taxon>Magnoliopsida</taxon>
        <taxon>eudicotyledons</taxon>
        <taxon>Gunneridae</taxon>
        <taxon>Pentapetalae</taxon>
        <taxon>asterids</taxon>
        <taxon>campanulids</taxon>
        <taxon>Escalloniales</taxon>
        <taxon>Escalloniaceae</taxon>
        <taxon>Escallonia</taxon>
    </lineage>
</organism>
<evidence type="ECO:0000256" key="8">
    <source>
        <dbReference type="PROSITE-ProRule" id="PRU00282"/>
    </source>
</evidence>
<dbReference type="Gene3D" id="1.50.40.10">
    <property type="entry name" value="Mitochondrial carrier domain"/>
    <property type="match status" value="1"/>
</dbReference>
<keyword evidence="7 8" id="KW-0472">Membrane</keyword>
<dbReference type="EMBL" id="JAVXUP010002005">
    <property type="protein sequence ID" value="KAK3006348.1"/>
    <property type="molecule type" value="Genomic_DNA"/>
</dbReference>
<dbReference type="InterPro" id="IPR018108">
    <property type="entry name" value="MCP_transmembrane"/>
</dbReference>
<evidence type="ECO:0000256" key="4">
    <source>
        <dbReference type="ARBA" id="ARBA00022692"/>
    </source>
</evidence>
<feature type="non-terminal residue" evidence="10">
    <location>
        <position position="1"/>
    </location>
</feature>
<feature type="repeat" description="Solcar" evidence="8">
    <location>
        <begin position="88"/>
        <end position="173"/>
    </location>
</feature>
<evidence type="ECO:0000256" key="3">
    <source>
        <dbReference type="ARBA" id="ARBA00022448"/>
    </source>
</evidence>
<name>A0AA88VFX1_9ASTE</name>
<evidence type="ECO:0000256" key="1">
    <source>
        <dbReference type="ARBA" id="ARBA00004141"/>
    </source>
</evidence>
<proteinExistence type="inferred from homology"/>
<evidence type="ECO:0000256" key="6">
    <source>
        <dbReference type="ARBA" id="ARBA00022989"/>
    </source>
</evidence>